<protein>
    <submittedName>
        <fullName evidence="2">Uncharacterized protein</fullName>
    </submittedName>
</protein>
<dbReference type="AlphaFoldDB" id="A0A0F9JIL4"/>
<evidence type="ECO:0000256" key="1">
    <source>
        <dbReference type="SAM" id="Phobius"/>
    </source>
</evidence>
<keyword evidence="1" id="KW-0812">Transmembrane</keyword>
<proteinExistence type="predicted"/>
<evidence type="ECO:0000313" key="2">
    <source>
        <dbReference type="EMBL" id="KKM69413.1"/>
    </source>
</evidence>
<keyword evidence="1" id="KW-0472">Membrane</keyword>
<dbReference type="EMBL" id="LAZR01009997">
    <property type="protein sequence ID" value="KKM69413.1"/>
    <property type="molecule type" value="Genomic_DNA"/>
</dbReference>
<sequence>MFTTTFIIMELIAIALTISSVYVSEKRIKGVELP</sequence>
<feature type="transmembrane region" description="Helical" evidence="1">
    <location>
        <begin position="6"/>
        <end position="24"/>
    </location>
</feature>
<keyword evidence="1" id="KW-1133">Transmembrane helix</keyword>
<accession>A0A0F9JIL4</accession>
<comment type="caution">
    <text evidence="2">The sequence shown here is derived from an EMBL/GenBank/DDBJ whole genome shotgun (WGS) entry which is preliminary data.</text>
</comment>
<gene>
    <name evidence="2" type="ORF">LCGC14_1451160</name>
</gene>
<name>A0A0F9JIL4_9ZZZZ</name>
<reference evidence="2" key="1">
    <citation type="journal article" date="2015" name="Nature">
        <title>Complex archaea that bridge the gap between prokaryotes and eukaryotes.</title>
        <authorList>
            <person name="Spang A."/>
            <person name="Saw J.H."/>
            <person name="Jorgensen S.L."/>
            <person name="Zaremba-Niedzwiedzka K."/>
            <person name="Martijn J."/>
            <person name="Lind A.E."/>
            <person name="van Eijk R."/>
            <person name="Schleper C."/>
            <person name="Guy L."/>
            <person name="Ettema T.J."/>
        </authorList>
    </citation>
    <scope>NUCLEOTIDE SEQUENCE</scope>
</reference>
<organism evidence="2">
    <name type="scientific">marine sediment metagenome</name>
    <dbReference type="NCBI Taxonomy" id="412755"/>
    <lineage>
        <taxon>unclassified sequences</taxon>
        <taxon>metagenomes</taxon>
        <taxon>ecological metagenomes</taxon>
    </lineage>
</organism>